<dbReference type="EMBL" id="FNJQ01000021">
    <property type="protein sequence ID" value="SDP48276.1"/>
    <property type="molecule type" value="Genomic_DNA"/>
</dbReference>
<dbReference type="EC" id="2.3.1.35" evidence="10"/>
<comment type="catalytic activity">
    <reaction evidence="10">
        <text>L-glutamate + acetyl-CoA = N-acetyl-L-glutamate + CoA + H(+)</text>
        <dbReference type="Rhea" id="RHEA:24292"/>
        <dbReference type="ChEBI" id="CHEBI:15378"/>
        <dbReference type="ChEBI" id="CHEBI:29985"/>
        <dbReference type="ChEBI" id="CHEBI:44337"/>
        <dbReference type="ChEBI" id="CHEBI:57287"/>
        <dbReference type="ChEBI" id="CHEBI:57288"/>
        <dbReference type="EC" id="2.3.1.1"/>
    </reaction>
</comment>
<comment type="similarity">
    <text evidence="1 10">Belongs to the ArgJ family.</text>
</comment>
<dbReference type="Proteomes" id="UP000182412">
    <property type="component" value="Unassembled WGS sequence"/>
</dbReference>
<sequence length="403" mass="42049">MFSDAHKKAGVTYPQGFQAAGVKAGIKKSGNLDVAVIYTEKEAAVAGTFTQNAVASAPVRASKKVVATGMAHAITANAGCANACTGEQGEKDAAAMQDITATALGCKADDVVVASTGVIGVNLPMDKMETGIKQAIKELSSEGSENAGKAIITTDTYSKACATEITLGGKEVRFGAIAKGSGMIQPNMATMLCFITTDAAIDSKLLQKALSEIVEVSFNMISIDGDMSTNDMVIVLANGAAGNAKITEENEDYELFKSTLKDICQELSKKIAADGEGATKFLTISVSGAKSFADAKTIGMSVAKSPLVKTAFFGEDPNWGRVICAVGYAGVPMDPNKTVVKFGGIPVYANGVGAKYDEAELRKVMEAHDIVIGIDMGEGDAKADIWSCDFSYEYVKINGEYHT</sequence>
<evidence type="ECO:0000313" key="12">
    <source>
        <dbReference type="Proteomes" id="UP000182412"/>
    </source>
</evidence>
<feature type="binding site" evidence="10">
    <location>
        <position position="276"/>
    </location>
    <ligand>
        <name>substrate</name>
    </ligand>
</feature>
<name>A0A1H0T3Y8_SELRU</name>
<keyword evidence="4 10" id="KW-0028">Amino-acid biosynthesis</keyword>
<dbReference type="Pfam" id="PF01960">
    <property type="entry name" value="ArgJ"/>
    <property type="match status" value="1"/>
</dbReference>
<dbReference type="UniPathway" id="UPA00068">
    <property type="reaction ID" value="UER00106"/>
</dbReference>
<dbReference type="GO" id="GO:0004042">
    <property type="term" value="F:L-glutamate N-acetyltransferase activity"/>
    <property type="evidence" value="ECO:0007669"/>
    <property type="project" value="UniProtKB-UniRule"/>
</dbReference>
<dbReference type="PANTHER" id="PTHR23100:SF0">
    <property type="entry name" value="ARGININE BIOSYNTHESIS BIFUNCTIONAL PROTEIN ARGJ, MITOCHONDRIAL"/>
    <property type="match status" value="1"/>
</dbReference>
<dbReference type="CDD" id="cd02152">
    <property type="entry name" value="OAT"/>
    <property type="match status" value="1"/>
</dbReference>
<protein>
    <recommendedName>
        <fullName evidence="10">Arginine biosynthesis bifunctional protein ArgJ</fullName>
    </recommendedName>
    <domain>
        <recommendedName>
            <fullName evidence="10">Glutamate N-acetyltransferase</fullName>
            <ecNumber evidence="10">2.3.1.35</ecNumber>
        </recommendedName>
        <alternativeName>
            <fullName evidence="10">Ornithine acetyltransferase</fullName>
            <shortName evidence="10">OATase</shortName>
        </alternativeName>
        <alternativeName>
            <fullName evidence="10">Ornithine transacetylase</fullName>
        </alternativeName>
    </domain>
    <domain>
        <recommendedName>
            <fullName evidence="10">Amino-acid acetyltransferase</fullName>
            <ecNumber evidence="10">2.3.1.1</ecNumber>
        </recommendedName>
        <alternativeName>
            <fullName evidence="10">N-acetylglutamate synthase</fullName>
            <shortName evidence="10">AGSase</shortName>
        </alternativeName>
    </domain>
    <component>
        <recommendedName>
            <fullName evidence="10">Arginine biosynthesis bifunctional protein ArgJ alpha chain</fullName>
        </recommendedName>
    </component>
    <component>
        <recommendedName>
            <fullName evidence="10">Arginine biosynthesis bifunctional protein ArgJ beta chain</fullName>
        </recommendedName>
    </component>
</protein>
<dbReference type="GO" id="GO:0005737">
    <property type="term" value="C:cytoplasm"/>
    <property type="evidence" value="ECO:0007669"/>
    <property type="project" value="UniProtKB-SubCell"/>
</dbReference>
<dbReference type="PANTHER" id="PTHR23100">
    <property type="entry name" value="ARGININE BIOSYNTHESIS BIFUNCTIONAL PROTEIN ARGJ"/>
    <property type="match status" value="1"/>
</dbReference>
<feature type="chain" id="PRO_5023386642" description="Arginine biosynthesis bifunctional protein ArgJ beta chain" evidence="10">
    <location>
        <begin position="190"/>
        <end position="403"/>
    </location>
</feature>
<feature type="binding site" evidence="10">
    <location>
        <position position="403"/>
    </location>
    <ligand>
        <name>substrate</name>
    </ligand>
</feature>
<feature type="active site" description="Nucleophile" evidence="10">
    <location>
        <position position="190"/>
    </location>
</feature>
<comment type="subunit">
    <text evidence="2 10">Heterotetramer of two alpha and two beta chains.</text>
</comment>
<evidence type="ECO:0000256" key="3">
    <source>
        <dbReference type="ARBA" id="ARBA00022571"/>
    </source>
</evidence>
<evidence type="ECO:0000313" key="11">
    <source>
        <dbReference type="EMBL" id="SDP48276.1"/>
    </source>
</evidence>
<keyword evidence="5 10" id="KW-0808">Transferase</keyword>
<dbReference type="GO" id="GO:0004358">
    <property type="term" value="F:L-glutamate N-acetyltransferase activity, acting on acetyl-L-ornithine as donor"/>
    <property type="evidence" value="ECO:0007669"/>
    <property type="project" value="UniProtKB-UniRule"/>
</dbReference>
<evidence type="ECO:0000256" key="9">
    <source>
        <dbReference type="ARBA" id="ARBA00049439"/>
    </source>
</evidence>
<dbReference type="GO" id="GO:0006526">
    <property type="term" value="P:L-arginine biosynthetic process"/>
    <property type="evidence" value="ECO:0007669"/>
    <property type="project" value="UniProtKB-UniRule"/>
</dbReference>
<dbReference type="HAMAP" id="MF_01106">
    <property type="entry name" value="ArgJ"/>
    <property type="match status" value="1"/>
</dbReference>
<dbReference type="InterPro" id="IPR002813">
    <property type="entry name" value="Arg_biosynth_ArgJ"/>
</dbReference>
<dbReference type="NCBIfam" id="TIGR00120">
    <property type="entry name" value="ArgJ"/>
    <property type="match status" value="1"/>
</dbReference>
<dbReference type="GO" id="GO:0006592">
    <property type="term" value="P:ornithine biosynthetic process"/>
    <property type="evidence" value="ECO:0007669"/>
    <property type="project" value="TreeGrafter"/>
</dbReference>
<evidence type="ECO:0000256" key="1">
    <source>
        <dbReference type="ARBA" id="ARBA00006774"/>
    </source>
</evidence>
<comment type="catalytic activity">
    <reaction evidence="9 10">
        <text>N(2)-acetyl-L-ornithine + L-glutamate = N-acetyl-L-glutamate + L-ornithine</text>
        <dbReference type="Rhea" id="RHEA:15349"/>
        <dbReference type="ChEBI" id="CHEBI:29985"/>
        <dbReference type="ChEBI" id="CHEBI:44337"/>
        <dbReference type="ChEBI" id="CHEBI:46911"/>
        <dbReference type="ChEBI" id="CHEBI:57805"/>
        <dbReference type="EC" id="2.3.1.35"/>
    </reaction>
</comment>
<feature type="site" description="Involved in the stabilization of negative charge on the oxyanion by the formation of the oxyanion hole" evidence="10">
    <location>
        <position position="116"/>
    </location>
</feature>
<feature type="binding site" evidence="10">
    <location>
        <position position="153"/>
    </location>
    <ligand>
        <name>substrate</name>
    </ligand>
</feature>
<feature type="binding site" evidence="10">
    <location>
        <position position="190"/>
    </location>
    <ligand>
        <name>substrate</name>
    </ligand>
</feature>
<reference evidence="11 12" key="1">
    <citation type="submission" date="2016-10" db="EMBL/GenBank/DDBJ databases">
        <authorList>
            <person name="de Groot N.N."/>
        </authorList>
    </citation>
    <scope>NUCLEOTIDE SEQUENCE [LARGE SCALE GENOMIC DNA]</scope>
    <source>
        <strain evidence="11 12">S137</strain>
    </source>
</reference>
<dbReference type="RefSeq" id="WP_074572714.1">
    <property type="nucleotide sequence ID" value="NZ_FNJQ01000021.1"/>
</dbReference>
<keyword evidence="7 10" id="KW-0511">Multifunctional enzyme</keyword>
<dbReference type="Gene3D" id="3.60.70.12">
    <property type="entry name" value="L-amino peptidase D-ALA esterase/amidase"/>
    <property type="match status" value="1"/>
</dbReference>
<evidence type="ECO:0000256" key="4">
    <source>
        <dbReference type="ARBA" id="ARBA00022605"/>
    </source>
</evidence>
<evidence type="ECO:0000256" key="2">
    <source>
        <dbReference type="ARBA" id="ARBA00011475"/>
    </source>
</evidence>
<keyword evidence="10" id="KW-0963">Cytoplasm</keyword>
<comment type="subcellular location">
    <subcellularLocation>
        <location evidence="10">Cytoplasm</location>
    </subcellularLocation>
</comment>
<dbReference type="EC" id="2.3.1.1" evidence="10"/>
<proteinExistence type="inferred from homology"/>
<dbReference type="FunFam" id="3.10.20.340:FF:000001">
    <property type="entry name" value="Arginine biosynthesis bifunctional protein ArgJ, chloroplastic"/>
    <property type="match status" value="1"/>
</dbReference>
<dbReference type="OrthoDB" id="9804242at2"/>
<feature type="binding site" evidence="10">
    <location>
        <position position="179"/>
    </location>
    <ligand>
        <name>substrate</name>
    </ligand>
</feature>
<feature type="binding site" evidence="10">
    <location>
        <position position="398"/>
    </location>
    <ligand>
        <name>substrate</name>
    </ligand>
</feature>
<accession>A0A1H0T3Y8</accession>
<comment type="pathway">
    <text evidence="10">Amino-acid biosynthesis; L-arginine biosynthesis; N(2)-acetyl-L-ornithine from L-glutamate: step 1/4.</text>
</comment>
<dbReference type="InterPro" id="IPR016117">
    <property type="entry name" value="ArgJ-like_dom_sf"/>
</dbReference>
<organism evidence="11 12">
    <name type="scientific">Selenomonas ruminantium</name>
    <dbReference type="NCBI Taxonomy" id="971"/>
    <lineage>
        <taxon>Bacteria</taxon>
        <taxon>Bacillati</taxon>
        <taxon>Bacillota</taxon>
        <taxon>Negativicutes</taxon>
        <taxon>Selenomonadales</taxon>
        <taxon>Selenomonadaceae</taxon>
        <taxon>Selenomonas</taxon>
    </lineage>
</organism>
<gene>
    <name evidence="10" type="primary">argJ</name>
    <name evidence="11" type="ORF">SAMN05216366_12115</name>
</gene>
<evidence type="ECO:0000256" key="7">
    <source>
        <dbReference type="ARBA" id="ARBA00023268"/>
    </source>
</evidence>
<dbReference type="InterPro" id="IPR042195">
    <property type="entry name" value="ArgJ_beta_C"/>
</dbReference>
<dbReference type="AlphaFoldDB" id="A0A1H0T3Y8"/>
<comment type="pathway">
    <text evidence="10">Amino-acid biosynthesis; L-arginine biosynthesis; L-ornithine and N-acetyl-L-glutamate from L-glutamate and N(2)-acetyl-L-ornithine (cyclic): step 1/1.</text>
</comment>
<keyword evidence="8 10" id="KW-0012">Acyltransferase</keyword>
<feature type="chain" id="PRO_5023386643" description="Arginine biosynthesis bifunctional protein ArgJ alpha chain" evidence="10">
    <location>
        <begin position="1"/>
        <end position="189"/>
    </location>
</feature>
<evidence type="ECO:0000256" key="8">
    <source>
        <dbReference type="ARBA" id="ARBA00023315"/>
    </source>
</evidence>
<feature type="site" description="Cleavage; by autolysis" evidence="10">
    <location>
        <begin position="189"/>
        <end position="190"/>
    </location>
</feature>
<evidence type="ECO:0000256" key="6">
    <source>
        <dbReference type="ARBA" id="ARBA00022813"/>
    </source>
</evidence>
<evidence type="ECO:0000256" key="5">
    <source>
        <dbReference type="ARBA" id="ARBA00022679"/>
    </source>
</evidence>
<evidence type="ECO:0000256" key="10">
    <source>
        <dbReference type="HAMAP-Rule" id="MF_01106"/>
    </source>
</evidence>
<comment type="function">
    <text evidence="10">Catalyzes two activities which are involved in the cyclic version of arginine biosynthesis: the synthesis of N-acetylglutamate from glutamate and acetyl-CoA as the acetyl donor, and of ornithine by transacetylation between N(2)-acetylornithine and glutamate.</text>
</comment>
<dbReference type="SUPFAM" id="SSF56266">
    <property type="entry name" value="DmpA/ArgJ-like"/>
    <property type="match status" value="1"/>
</dbReference>
<dbReference type="NCBIfam" id="NF003802">
    <property type="entry name" value="PRK05388.1"/>
    <property type="match status" value="1"/>
</dbReference>
<keyword evidence="6 10" id="KW-0068">Autocatalytic cleavage</keyword>
<dbReference type="Gene3D" id="3.10.20.340">
    <property type="entry name" value="ArgJ beta chain, C-terminal domain"/>
    <property type="match status" value="1"/>
</dbReference>
<keyword evidence="3 10" id="KW-0055">Arginine biosynthesis</keyword>
<feature type="site" description="Involved in the stabilization of negative charge on the oxyanion by the formation of the oxyanion hole" evidence="10">
    <location>
        <position position="117"/>
    </location>
</feature>
<dbReference type="FunFam" id="3.60.70.12:FF:000001">
    <property type="entry name" value="Arginine biosynthesis bifunctional protein ArgJ, chloroplastic"/>
    <property type="match status" value="1"/>
</dbReference>